<dbReference type="Pfam" id="PF00248">
    <property type="entry name" value="Aldo_ket_red"/>
    <property type="match status" value="1"/>
</dbReference>
<dbReference type="PANTHER" id="PTHR43625:SF40">
    <property type="entry name" value="ALDO-KETO REDUCTASE YAKC [NADP(+)]"/>
    <property type="match status" value="1"/>
</dbReference>
<dbReference type="OrthoDB" id="37537at2759"/>
<evidence type="ECO:0000313" key="6">
    <source>
        <dbReference type="Proteomes" id="UP000662466"/>
    </source>
</evidence>
<accession>A0A8H6V0D8</accession>
<dbReference type="Proteomes" id="UP000630445">
    <property type="component" value="Unassembled WGS sequence"/>
</dbReference>
<dbReference type="GO" id="GO:0016491">
    <property type="term" value="F:oxidoreductase activity"/>
    <property type="evidence" value="ECO:0007669"/>
    <property type="project" value="UniProtKB-KW"/>
</dbReference>
<dbReference type="Gene3D" id="3.20.20.100">
    <property type="entry name" value="NADP-dependent oxidoreductase domain"/>
    <property type="match status" value="1"/>
</dbReference>
<evidence type="ECO:0000256" key="1">
    <source>
        <dbReference type="ARBA" id="ARBA00023002"/>
    </source>
</evidence>
<keyword evidence="1" id="KW-0560">Oxidoreductase</keyword>
<comment type="caution">
    <text evidence="4">The sequence shown here is derived from an EMBL/GenBank/DDBJ whole genome shotgun (WGS) entry which is preliminary data.</text>
</comment>
<dbReference type="SUPFAM" id="SSF51430">
    <property type="entry name" value="NAD(P)-linked oxidoreductase"/>
    <property type="match status" value="1"/>
</dbReference>
<name>A0A8H6V0D8_9EURO</name>
<dbReference type="PANTHER" id="PTHR43625">
    <property type="entry name" value="AFLATOXIN B1 ALDEHYDE REDUCTASE"/>
    <property type="match status" value="1"/>
</dbReference>
<evidence type="ECO:0000313" key="4">
    <source>
        <dbReference type="EMBL" id="KAF7170819.1"/>
    </source>
</evidence>
<dbReference type="InterPro" id="IPR036812">
    <property type="entry name" value="NAD(P)_OxRdtase_dom_sf"/>
</dbReference>
<sequence length="335" mass="36976">MPTLPTRPLGKNGPEVPRLGFGLMGLSSFYGTTKPDPERLAVLDAAYELGETFWDSGIEDLVGKWFKANPSKRDKIFLATKFANRMGPNGQRFVDSSPEYVREACDRSLARLGIPTIDLYYCHRLDRKTPIEKTIEAMAQLKAEGKIKYLGLSECSADSLRRAHKVHPITAVQMEYSPFALEIESPQYRLLETARELGVAVVAYSPLSRGFLTGAITSPDDFEEGDFRRMSPRFSRENFPKNLALVEKLKAVAAKKGVTPSQLTLAWLMAQGDDIFPIPGTTKVERLKENLGSLSVELSAEEEKEVRSACNAAEVAGGRYPEGFSASCFADTPAL</sequence>
<dbReference type="EMBL" id="JACBAF010001968">
    <property type="protein sequence ID" value="KAF7170819.1"/>
    <property type="molecule type" value="Genomic_DNA"/>
</dbReference>
<evidence type="ECO:0000313" key="3">
    <source>
        <dbReference type="EMBL" id="KAF7116908.1"/>
    </source>
</evidence>
<evidence type="ECO:0000259" key="2">
    <source>
        <dbReference type="Pfam" id="PF00248"/>
    </source>
</evidence>
<dbReference type="GO" id="GO:0005737">
    <property type="term" value="C:cytoplasm"/>
    <property type="evidence" value="ECO:0007669"/>
    <property type="project" value="TreeGrafter"/>
</dbReference>
<dbReference type="InterPro" id="IPR050791">
    <property type="entry name" value="Aldo-Keto_reductase"/>
</dbReference>
<evidence type="ECO:0000313" key="5">
    <source>
        <dbReference type="Proteomes" id="UP000630445"/>
    </source>
</evidence>
<protein>
    <recommendedName>
        <fullName evidence="2">NADP-dependent oxidoreductase domain-containing protein</fullName>
    </recommendedName>
</protein>
<dbReference type="Proteomes" id="UP000662466">
    <property type="component" value="Unassembled WGS sequence"/>
</dbReference>
<proteinExistence type="predicted"/>
<keyword evidence="5" id="KW-1185">Reference proteome</keyword>
<dbReference type="InterPro" id="IPR023210">
    <property type="entry name" value="NADP_OxRdtase_dom"/>
</dbReference>
<dbReference type="EMBL" id="JACBAD010002097">
    <property type="protein sequence ID" value="KAF7116908.1"/>
    <property type="molecule type" value="Genomic_DNA"/>
</dbReference>
<feature type="domain" description="NADP-dependent oxidoreductase" evidence="2">
    <location>
        <begin position="18"/>
        <end position="308"/>
    </location>
</feature>
<organism evidence="4 6">
    <name type="scientific">Aspergillus hiratsukae</name>
    <dbReference type="NCBI Taxonomy" id="1194566"/>
    <lineage>
        <taxon>Eukaryota</taxon>
        <taxon>Fungi</taxon>
        <taxon>Dikarya</taxon>
        <taxon>Ascomycota</taxon>
        <taxon>Pezizomycotina</taxon>
        <taxon>Eurotiomycetes</taxon>
        <taxon>Eurotiomycetidae</taxon>
        <taxon>Eurotiales</taxon>
        <taxon>Aspergillaceae</taxon>
        <taxon>Aspergillus</taxon>
        <taxon>Aspergillus subgen. Fumigati</taxon>
    </lineage>
</organism>
<gene>
    <name evidence="3" type="ORF">CNMCM5793_005538</name>
    <name evidence="4" type="ORF">CNMCM6106_005395</name>
</gene>
<reference evidence="4" key="1">
    <citation type="submission" date="2020-06" db="EMBL/GenBank/DDBJ databases">
        <title>Draft genome sequences of strains closely related to Aspergillus parafelis and Aspergillus hiratsukae.</title>
        <authorList>
            <person name="Dos Santos R.A.C."/>
            <person name="Rivero-Menendez O."/>
            <person name="Steenwyk J.L."/>
            <person name="Mead M.E."/>
            <person name="Goldman G.H."/>
            <person name="Alastruey-Izquierdo A."/>
            <person name="Rokas A."/>
        </authorList>
    </citation>
    <scope>NUCLEOTIDE SEQUENCE</scope>
    <source>
        <strain evidence="3">CNM-CM5793</strain>
        <strain evidence="4">CNM-CM6106</strain>
    </source>
</reference>
<dbReference type="AlphaFoldDB" id="A0A8H6V0D8"/>